<evidence type="ECO:0000256" key="1">
    <source>
        <dbReference type="ARBA" id="ARBA00004430"/>
    </source>
</evidence>
<gene>
    <name evidence="3" type="ORF">HaLaN_23086</name>
</gene>
<dbReference type="PANTHER" id="PTHR24111">
    <property type="entry name" value="LEUCINE-RICH REPEAT-CONTAINING PROTEIN 34"/>
    <property type="match status" value="1"/>
</dbReference>
<protein>
    <submittedName>
        <fullName evidence="3">Uncharacterized protein</fullName>
    </submittedName>
</protein>
<dbReference type="InterPro" id="IPR001611">
    <property type="entry name" value="Leu-rich_rpt"/>
</dbReference>
<sequence length="309" mass="33282">MKQVFALCETLADDTNIMAMDLSHNFLTDMATQALASIIKSNRTIRFINLAGNDIGPEGAQHLAKALSHPSCSLQAMSLTGNPLEEDGCMAMADMLRVNTSLRALDLNNVGAGVKGLVSVCSALTPDAVEPQGQANTSLEVLDLGQPVIHQPQDTVVLAISRMLAGNPTLFELGLSKQRLVDSQLETLVSYGLLHNQVLTSIDLRANRLSGFSGPQLERLLTENTHISALNLASNMLGDAGACSLARCLPYCTWLTRLDLRNNNIGEQLLLLWGNVFGPASSRAFLEALGSDGHKARRLRQGLVKWLDV</sequence>
<dbReference type="SMART" id="SM00368">
    <property type="entry name" value="LRR_RI"/>
    <property type="match status" value="6"/>
</dbReference>
<accession>A0A6A0A471</accession>
<keyword evidence="4" id="KW-1185">Reference proteome</keyword>
<dbReference type="PANTHER" id="PTHR24111:SF0">
    <property type="entry name" value="LEUCINE-RICH REPEAT-CONTAINING PROTEIN"/>
    <property type="match status" value="1"/>
</dbReference>
<dbReference type="EMBL" id="BLLF01002738">
    <property type="protein sequence ID" value="GFH25162.1"/>
    <property type="molecule type" value="Genomic_DNA"/>
</dbReference>
<evidence type="ECO:0000313" key="3">
    <source>
        <dbReference type="EMBL" id="GFH25162.1"/>
    </source>
</evidence>
<name>A0A6A0A471_HAELA</name>
<comment type="subcellular location">
    <subcellularLocation>
        <location evidence="1">Cytoplasm</location>
        <location evidence="1">Cytoskeleton</location>
        <location evidence="1">Cilium axoneme</location>
    </subcellularLocation>
</comment>
<keyword evidence="2" id="KW-0677">Repeat</keyword>
<proteinExistence type="predicted"/>
<evidence type="ECO:0000313" key="4">
    <source>
        <dbReference type="Proteomes" id="UP000485058"/>
    </source>
</evidence>
<reference evidence="3 4" key="1">
    <citation type="submission" date="2020-02" db="EMBL/GenBank/DDBJ databases">
        <title>Draft genome sequence of Haematococcus lacustris strain NIES-144.</title>
        <authorList>
            <person name="Morimoto D."/>
            <person name="Nakagawa S."/>
            <person name="Yoshida T."/>
            <person name="Sawayama S."/>
        </authorList>
    </citation>
    <scope>NUCLEOTIDE SEQUENCE [LARGE SCALE GENOMIC DNA]</scope>
    <source>
        <strain evidence="3 4">NIES-144</strain>
    </source>
</reference>
<dbReference type="Gene3D" id="3.80.10.10">
    <property type="entry name" value="Ribonuclease Inhibitor"/>
    <property type="match status" value="3"/>
</dbReference>
<evidence type="ECO:0000256" key="2">
    <source>
        <dbReference type="ARBA" id="ARBA00022737"/>
    </source>
</evidence>
<dbReference type="Pfam" id="PF13516">
    <property type="entry name" value="LRR_6"/>
    <property type="match status" value="3"/>
</dbReference>
<comment type="caution">
    <text evidence="3">The sequence shown here is derived from an EMBL/GenBank/DDBJ whole genome shotgun (WGS) entry which is preliminary data.</text>
</comment>
<dbReference type="Proteomes" id="UP000485058">
    <property type="component" value="Unassembled WGS sequence"/>
</dbReference>
<dbReference type="InterPro" id="IPR032675">
    <property type="entry name" value="LRR_dom_sf"/>
</dbReference>
<organism evidence="3 4">
    <name type="scientific">Haematococcus lacustris</name>
    <name type="common">Green alga</name>
    <name type="synonym">Haematococcus pluvialis</name>
    <dbReference type="NCBI Taxonomy" id="44745"/>
    <lineage>
        <taxon>Eukaryota</taxon>
        <taxon>Viridiplantae</taxon>
        <taxon>Chlorophyta</taxon>
        <taxon>core chlorophytes</taxon>
        <taxon>Chlorophyceae</taxon>
        <taxon>CS clade</taxon>
        <taxon>Chlamydomonadales</taxon>
        <taxon>Haematococcaceae</taxon>
        <taxon>Haematococcus</taxon>
    </lineage>
</organism>
<dbReference type="SUPFAM" id="SSF52047">
    <property type="entry name" value="RNI-like"/>
    <property type="match status" value="1"/>
</dbReference>
<dbReference type="GO" id="GO:0005930">
    <property type="term" value="C:axoneme"/>
    <property type="evidence" value="ECO:0007669"/>
    <property type="project" value="UniProtKB-SubCell"/>
</dbReference>
<dbReference type="AlphaFoldDB" id="A0A6A0A471"/>
<dbReference type="InterPro" id="IPR052201">
    <property type="entry name" value="LRR-containing_regulator"/>
</dbReference>